<keyword evidence="6" id="KW-1185">Reference proteome</keyword>
<dbReference type="InterPro" id="IPR048537">
    <property type="entry name" value="RRN6_HB"/>
</dbReference>
<evidence type="ECO:0000313" key="6">
    <source>
        <dbReference type="Proteomes" id="UP000016931"/>
    </source>
</evidence>
<dbReference type="InterPro" id="IPR019350">
    <property type="entry name" value="RNA_pol_I-sp_TIF_RRN6-like"/>
</dbReference>
<dbReference type="Pfam" id="PF20639">
    <property type="entry name" value="Rrn6_K-rich"/>
    <property type="match status" value="1"/>
</dbReference>
<accession>N1QMI4</accession>
<feature type="domain" description="RRN6 helical bundle" evidence="4">
    <location>
        <begin position="520"/>
        <end position="714"/>
    </location>
</feature>
<feature type="region of interest" description="Disordered" evidence="1">
    <location>
        <begin position="721"/>
        <end position="778"/>
    </location>
</feature>
<organism evidence="5 6">
    <name type="scientific">Sphaerulina musiva (strain SO2202)</name>
    <name type="common">Poplar stem canker fungus</name>
    <name type="synonym">Septoria musiva</name>
    <dbReference type="NCBI Taxonomy" id="692275"/>
    <lineage>
        <taxon>Eukaryota</taxon>
        <taxon>Fungi</taxon>
        <taxon>Dikarya</taxon>
        <taxon>Ascomycota</taxon>
        <taxon>Pezizomycotina</taxon>
        <taxon>Dothideomycetes</taxon>
        <taxon>Dothideomycetidae</taxon>
        <taxon>Mycosphaerellales</taxon>
        <taxon>Mycosphaerellaceae</taxon>
        <taxon>Sphaerulina</taxon>
    </lineage>
</organism>
<dbReference type="InterPro" id="IPR048536">
    <property type="entry name" value="Rrn6_K-rich"/>
</dbReference>
<evidence type="ECO:0000313" key="5">
    <source>
        <dbReference type="EMBL" id="EMF16654.1"/>
    </source>
</evidence>
<proteinExistence type="predicted"/>
<protein>
    <recommendedName>
        <fullName evidence="7">RNA polymerase I-specific transcription initiation factor RRN6-like protein</fullName>
    </recommendedName>
</protein>
<evidence type="ECO:0008006" key="7">
    <source>
        <dbReference type="Google" id="ProtNLM"/>
    </source>
</evidence>
<dbReference type="GO" id="GO:0070860">
    <property type="term" value="C:RNA polymerase I core factor complex"/>
    <property type="evidence" value="ECO:0007669"/>
    <property type="project" value="TreeGrafter"/>
</dbReference>
<feature type="compositionally biased region" description="Basic residues" evidence="1">
    <location>
        <begin position="932"/>
        <end position="941"/>
    </location>
</feature>
<evidence type="ECO:0000259" key="2">
    <source>
        <dbReference type="Pfam" id="PF10214"/>
    </source>
</evidence>
<feature type="compositionally biased region" description="Polar residues" evidence="1">
    <location>
        <begin position="902"/>
        <end position="923"/>
    </location>
</feature>
<gene>
    <name evidence="5" type="ORF">SEPMUDRAFT_76062</name>
</gene>
<feature type="region of interest" description="Disordered" evidence="1">
    <location>
        <begin position="864"/>
        <end position="889"/>
    </location>
</feature>
<feature type="compositionally biased region" description="Polar residues" evidence="1">
    <location>
        <begin position="754"/>
        <end position="778"/>
    </location>
</feature>
<feature type="domain" description="RRN6 beta-propeller" evidence="2">
    <location>
        <begin position="107"/>
        <end position="440"/>
    </location>
</feature>
<dbReference type="OMA" id="DLPMTQV"/>
<dbReference type="eggNOG" id="ENOG502QRAW">
    <property type="taxonomic scope" value="Eukaryota"/>
</dbReference>
<dbReference type="GO" id="GO:0001163">
    <property type="term" value="F:RNA polymerase I transcription regulatory region sequence-specific DNA binding"/>
    <property type="evidence" value="ECO:0007669"/>
    <property type="project" value="TreeGrafter"/>
</dbReference>
<feature type="domain" description="RRN6 K-rich C-terminal" evidence="3">
    <location>
        <begin position="814"/>
        <end position="941"/>
    </location>
</feature>
<dbReference type="InterPro" id="IPR048535">
    <property type="entry name" value="RRN6_beta-prop"/>
</dbReference>
<dbReference type="GO" id="GO:0001179">
    <property type="term" value="F:RNA polymerase I general transcription initiation factor binding"/>
    <property type="evidence" value="ECO:0007669"/>
    <property type="project" value="TreeGrafter"/>
</dbReference>
<dbReference type="RefSeq" id="XP_016764775.1">
    <property type="nucleotide sequence ID" value="XM_016910121.1"/>
</dbReference>
<dbReference type="GeneID" id="27907258"/>
<dbReference type="GO" id="GO:0042790">
    <property type="term" value="P:nucleolar large rRNA transcription by RNA polymerase I"/>
    <property type="evidence" value="ECO:0007669"/>
    <property type="project" value="TreeGrafter"/>
</dbReference>
<dbReference type="Proteomes" id="UP000016931">
    <property type="component" value="Unassembled WGS sequence"/>
</dbReference>
<dbReference type="PANTHER" id="PTHR28221:SF2">
    <property type="entry name" value="RNA POLYMERASE I-SPECIFIC TRANSCRIPTION INITIATION FACTOR RRN6"/>
    <property type="match status" value="1"/>
</dbReference>
<dbReference type="Pfam" id="PF10214">
    <property type="entry name" value="Rrn6_beta-prop"/>
    <property type="match status" value="1"/>
</dbReference>
<evidence type="ECO:0000259" key="3">
    <source>
        <dbReference type="Pfam" id="PF20639"/>
    </source>
</evidence>
<name>N1QMI4_SPHMS</name>
<feature type="compositionally biased region" description="Low complexity" evidence="1">
    <location>
        <begin position="875"/>
        <end position="888"/>
    </location>
</feature>
<dbReference type="PANTHER" id="PTHR28221">
    <property type="entry name" value="RNA POLYMERASE I-SPECIFIC TRANSCRIPTION INITIATION FACTOR RRN6"/>
    <property type="match status" value="1"/>
</dbReference>
<evidence type="ECO:0000256" key="1">
    <source>
        <dbReference type="SAM" id="MobiDB-lite"/>
    </source>
</evidence>
<reference evidence="5 6" key="1">
    <citation type="journal article" date="2012" name="PLoS Pathog.">
        <title>Diverse lifestyles and strategies of plant pathogenesis encoded in the genomes of eighteen Dothideomycetes fungi.</title>
        <authorList>
            <person name="Ohm R.A."/>
            <person name="Feau N."/>
            <person name="Henrissat B."/>
            <person name="Schoch C.L."/>
            <person name="Horwitz B.A."/>
            <person name="Barry K.W."/>
            <person name="Condon B.J."/>
            <person name="Copeland A.C."/>
            <person name="Dhillon B."/>
            <person name="Glaser F."/>
            <person name="Hesse C.N."/>
            <person name="Kosti I."/>
            <person name="LaButti K."/>
            <person name="Lindquist E.A."/>
            <person name="Lucas S."/>
            <person name="Salamov A.A."/>
            <person name="Bradshaw R.E."/>
            <person name="Ciuffetti L."/>
            <person name="Hamelin R.C."/>
            <person name="Kema G.H.J."/>
            <person name="Lawrence C."/>
            <person name="Scott J.A."/>
            <person name="Spatafora J.W."/>
            <person name="Turgeon B.G."/>
            <person name="de Wit P.J.G.M."/>
            <person name="Zhong S."/>
            <person name="Goodwin S.B."/>
            <person name="Grigoriev I.V."/>
        </authorList>
    </citation>
    <scope>NUCLEOTIDE SEQUENCE [LARGE SCALE GENOMIC DNA]</scope>
    <source>
        <strain evidence="5 6">SO2202</strain>
    </source>
</reference>
<dbReference type="AlphaFoldDB" id="N1QMI4"/>
<dbReference type="STRING" id="692275.N1QMI4"/>
<dbReference type="OrthoDB" id="4090074at2759"/>
<evidence type="ECO:0000259" key="4">
    <source>
        <dbReference type="Pfam" id="PF20640"/>
    </source>
</evidence>
<sequence>MAERAQRTLPYGHFGRAAYSLDDSEWHFERSFAAPLSIKPLGDPKQVCPPDAQFQPEQIRKEPPALRQRRQIKHLVARIPELQPAARLLPELLRVSEATQTALSNHDATRAGLITTTNIRSELHHRWIQIAALPAGSTRSDLRLVRVQKQRRGWAEREMCWINVPTLYGEEVVWKGMEGPIQQVLFAQPLDRCEALLGVRFLTKTMIFRPRHGFSTENVDAASALQPNLLYNIDMSSTGGSVHVDIAFNPWFSQQIAIVDQDGSLTVMEFQSRKLARIARSWKAKVKSTALSDGWARVAWMFNLEIVAVCSRESLVLFRIAGKTLTILHTVTPEIEHGAQWILDFATIPGHPDCCVLLTSTQLLVYQVSGVDMRQIEVHTKCTIDHFKNPEDIGMRLHVWSSQEDMFVLLYAGRGSTKIVYRFGFAHETQYRVHEPLELQLLTNDRAARITEIKFLSAPFTDNRPQSHSESAFQGQYFVATVMYSDGSIFEQLLSCTSTHPHAELSVPSWESKLVVSGVISKQSSFIDDTDIGADVATKAPASRRARSTAPRRQPEERTLELGRVAGQLSALAPSLQPIEHALEGVKSAFDVEESTIMPLRTLDSLIPDKVDTSNIDALAAALDGAEGLLSLPRGSPEGQDGVINTLRRLQIVRTATPPVLHLDSEFRDGSLTSVYSTIVAGWLGPLSDQVSARIRLAKVALARKVATDLTLSNLVVRVDERESPTDAPVNHSDARPTWELPVRSSAYDEPEAASSTIHSPQYSALPTPSATATPSVASMSTGMSSLAAPEIYRLSRYVPITKPSPMLLARPMRKILSHWVEGESPDDYDWRRTSKHINREEEDEEKEHMTEKELRRLRRHAERHIKRQRKEAEASQAQQLASSQAPEVLAASQPNFFAVESQPTPASLQSSVPHANAASQVVSGRFGGRPPPKKKRKSGF</sequence>
<feature type="region of interest" description="Disordered" evidence="1">
    <location>
        <begin position="901"/>
        <end position="941"/>
    </location>
</feature>
<dbReference type="HOGENOM" id="CLU_005807_1_0_1"/>
<dbReference type="Pfam" id="PF20640">
    <property type="entry name" value="Rrn6_HB"/>
    <property type="match status" value="1"/>
</dbReference>
<dbReference type="EMBL" id="KB456260">
    <property type="protein sequence ID" value="EMF16654.1"/>
    <property type="molecule type" value="Genomic_DNA"/>
</dbReference>